<evidence type="ECO:0000256" key="2">
    <source>
        <dbReference type="ARBA" id="ARBA00022603"/>
    </source>
</evidence>
<evidence type="ECO:0000259" key="18">
    <source>
        <dbReference type="PROSITE" id="PS01124"/>
    </source>
</evidence>
<dbReference type="InterPro" id="IPR035451">
    <property type="entry name" value="Ada-like_dom_sf"/>
</dbReference>
<dbReference type="Gene3D" id="1.10.10.60">
    <property type="entry name" value="Homeodomain-like"/>
    <property type="match status" value="1"/>
</dbReference>
<evidence type="ECO:0000256" key="7">
    <source>
        <dbReference type="ARBA" id="ARBA00023015"/>
    </source>
</evidence>
<evidence type="ECO:0000256" key="17">
    <source>
        <dbReference type="SAM" id="MobiDB-lite"/>
    </source>
</evidence>
<dbReference type="Pfam" id="PF02805">
    <property type="entry name" value="Ada_Zn_binding"/>
    <property type="match status" value="1"/>
</dbReference>
<dbReference type="GO" id="GO:0008270">
    <property type="term" value="F:zinc ion binding"/>
    <property type="evidence" value="ECO:0007669"/>
    <property type="project" value="InterPro"/>
</dbReference>
<comment type="catalytic activity">
    <reaction evidence="12">
        <text>a 6-O-methyl-2'-deoxyguanosine in DNA + L-cysteinyl-[protein] = S-methyl-L-cysteinyl-[protein] + a 2'-deoxyguanosine in DNA</text>
        <dbReference type="Rhea" id="RHEA:24000"/>
        <dbReference type="Rhea" id="RHEA-COMP:10131"/>
        <dbReference type="Rhea" id="RHEA-COMP:10132"/>
        <dbReference type="Rhea" id="RHEA-COMP:11367"/>
        <dbReference type="Rhea" id="RHEA-COMP:11368"/>
        <dbReference type="ChEBI" id="CHEBI:29950"/>
        <dbReference type="ChEBI" id="CHEBI:82612"/>
        <dbReference type="ChEBI" id="CHEBI:85445"/>
        <dbReference type="ChEBI" id="CHEBI:85448"/>
        <dbReference type="EC" id="2.1.1.63"/>
    </reaction>
</comment>
<evidence type="ECO:0000256" key="4">
    <source>
        <dbReference type="ARBA" id="ARBA00022723"/>
    </source>
</evidence>
<evidence type="ECO:0000313" key="19">
    <source>
        <dbReference type="EMBL" id="CUA86385.1"/>
    </source>
</evidence>
<dbReference type="SMART" id="SM00342">
    <property type="entry name" value="HTH_ARAC"/>
    <property type="match status" value="1"/>
</dbReference>
<dbReference type="InterPro" id="IPR016221">
    <property type="entry name" value="Bifunct_regulatory_prot_Ada"/>
</dbReference>
<evidence type="ECO:0000256" key="9">
    <source>
        <dbReference type="ARBA" id="ARBA00023159"/>
    </source>
</evidence>
<dbReference type="FunFam" id="1.10.10.10:FF:000410">
    <property type="entry name" value="ADA regulatory protein, putative"/>
    <property type="match status" value="1"/>
</dbReference>
<evidence type="ECO:0000256" key="11">
    <source>
        <dbReference type="ARBA" id="ARBA00023204"/>
    </source>
</evidence>
<dbReference type="GO" id="GO:0006307">
    <property type="term" value="P:DNA alkylation repair"/>
    <property type="evidence" value="ECO:0007669"/>
    <property type="project" value="UniProtKB-ARBA"/>
</dbReference>
<evidence type="ECO:0000256" key="14">
    <source>
        <dbReference type="ARBA" id="ARBA00078299"/>
    </source>
</evidence>
<keyword evidence="6 16" id="KW-0862">Zinc</keyword>
<dbReference type="OrthoDB" id="9811249at2"/>
<feature type="active site" description="Nucleophile; methyl group acceptor from methylphosphotriester" evidence="15">
    <location>
        <position position="61"/>
    </location>
</feature>
<keyword evidence="9" id="KW-0010">Activator</keyword>
<keyword evidence="5" id="KW-0227">DNA damage</keyword>
<comment type="cofactor">
    <cofactor evidence="16">
        <name>Zn(2+)</name>
        <dbReference type="ChEBI" id="CHEBI:29105"/>
    </cofactor>
    <text evidence="16">Binds 1 zinc ion per subunit.</text>
</comment>
<evidence type="ECO:0000256" key="5">
    <source>
        <dbReference type="ARBA" id="ARBA00022763"/>
    </source>
</evidence>
<dbReference type="Gene3D" id="3.40.10.10">
    <property type="entry name" value="DNA Methylphosphotriester Repair Domain"/>
    <property type="match status" value="1"/>
</dbReference>
<keyword evidence="7" id="KW-0805">Transcription regulation</keyword>
<evidence type="ECO:0000256" key="12">
    <source>
        <dbReference type="ARBA" id="ARBA00049348"/>
    </source>
</evidence>
<comment type="similarity">
    <text evidence="13">In the C-terminal section; belongs to the MGMT family.</text>
</comment>
<dbReference type="InterPro" id="IPR018060">
    <property type="entry name" value="HTH_AraC"/>
</dbReference>
<feature type="binding site" evidence="16">
    <location>
        <position position="61"/>
    </location>
    <ligand>
        <name>Zn(2+)</name>
        <dbReference type="ChEBI" id="CHEBI:29105"/>
    </ligand>
</feature>
<keyword evidence="8" id="KW-0238">DNA-binding</keyword>
<dbReference type="SUPFAM" id="SSF57884">
    <property type="entry name" value="Ada DNA repair protein, N-terminal domain (N-Ada 10)"/>
    <property type="match status" value="1"/>
</dbReference>
<gene>
    <name evidence="19" type="ORF">Ga0061063_2658</name>
</gene>
<dbReference type="InterPro" id="IPR014048">
    <property type="entry name" value="MethylDNA_cys_MeTrfase_DNA-bd"/>
</dbReference>
<dbReference type="CDD" id="cd06445">
    <property type="entry name" value="ATase"/>
    <property type="match status" value="1"/>
</dbReference>
<dbReference type="InterPro" id="IPR001497">
    <property type="entry name" value="MethylDNA_cys_MeTrfase_AS"/>
</dbReference>
<dbReference type="GO" id="GO:0043565">
    <property type="term" value="F:sequence-specific DNA binding"/>
    <property type="evidence" value="ECO:0007669"/>
    <property type="project" value="InterPro"/>
</dbReference>
<feature type="region of interest" description="Disordered" evidence="17">
    <location>
        <begin position="372"/>
        <end position="395"/>
    </location>
</feature>
<dbReference type="InterPro" id="IPR004026">
    <property type="entry name" value="Ada_DNA_repair_Zn-bd"/>
</dbReference>
<keyword evidence="10" id="KW-0804">Transcription</keyword>
<feature type="binding site" evidence="16">
    <location>
        <position position="92"/>
    </location>
    <ligand>
        <name>Zn(2+)</name>
        <dbReference type="ChEBI" id="CHEBI:29105"/>
    </ligand>
</feature>
<dbReference type="InterPro" id="IPR036217">
    <property type="entry name" value="MethylDNA_cys_MeTrfase_DNAb"/>
</dbReference>
<accession>A0A0K6H5W8</accession>
<dbReference type="AlphaFoldDB" id="A0A0K6H5W8"/>
<sequence length="395" mass="42302">MSTDRSDPSPTGTHHRRHVPESRPQEALFVDDEQRWEALTTRDGQAAGAFVYAVRSTGIYCRPGCPARLPKRSNVAFYISGEQARAAGFRPCKRCQPDGLSLAEREAAAISWACRLIETAETPPPLGVLAAAVGFSPYHFHRRFKAVTGLTPKAYAQAHQRQAIREALAHADRTVAEAIYGAGYGSNSRFYEASDALLGMTPTLYRDGGREVDITFAIAQCTLGALLVACSAKGVCAISLGEDPDALAQALQDRFPKARLVGDDPDFDRLVAQVVGMVEAPGLGCDLPLDIRGTAFQQRVWQALRDIPPGQTASYADIARRIGAPTAVRAVAQACAANTLAVAIPCHRVVRTDGSLSGYRWGVERKRALLDKEAGHTLSPSAKATSSPGPAKPEA</sequence>
<dbReference type="EMBL" id="CYHA01000008">
    <property type="protein sequence ID" value="CUA86385.1"/>
    <property type="molecule type" value="Genomic_DNA"/>
</dbReference>
<dbReference type="PIRSF" id="PIRSF000409">
    <property type="entry name" value="Ada"/>
    <property type="match status" value="1"/>
</dbReference>
<feature type="binding site" evidence="16">
    <location>
        <position position="65"/>
    </location>
    <ligand>
        <name>Zn(2+)</name>
        <dbReference type="ChEBI" id="CHEBI:29105"/>
    </ligand>
</feature>
<evidence type="ECO:0000313" key="20">
    <source>
        <dbReference type="Proteomes" id="UP000243535"/>
    </source>
</evidence>
<dbReference type="InterPro" id="IPR009057">
    <property type="entry name" value="Homeodomain-like_sf"/>
</dbReference>
<evidence type="ECO:0000256" key="3">
    <source>
        <dbReference type="ARBA" id="ARBA00022679"/>
    </source>
</evidence>
<dbReference type="InterPro" id="IPR036388">
    <property type="entry name" value="WH-like_DNA-bd_sf"/>
</dbReference>
<organism evidence="19 20">
    <name type="scientific">Gulbenkiania indica</name>
    <dbReference type="NCBI Taxonomy" id="375574"/>
    <lineage>
        <taxon>Bacteria</taxon>
        <taxon>Pseudomonadati</taxon>
        <taxon>Pseudomonadota</taxon>
        <taxon>Betaproteobacteria</taxon>
        <taxon>Neisseriales</taxon>
        <taxon>Chromobacteriaceae</taxon>
        <taxon>Gulbenkiania</taxon>
    </lineage>
</organism>
<evidence type="ECO:0000256" key="1">
    <source>
        <dbReference type="ARBA" id="ARBA00001286"/>
    </source>
</evidence>
<keyword evidence="11" id="KW-0234">DNA repair</keyword>
<dbReference type="Gene3D" id="3.30.160.70">
    <property type="entry name" value="Methylated DNA-protein cysteine methyltransferase domain"/>
    <property type="match status" value="1"/>
</dbReference>
<dbReference type="PANTHER" id="PTHR10815:SF14">
    <property type="entry name" value="BIFUNCTIONAL TRANSCRIPTIONAL ACTIVATOR_DNA REPAIR ENZYME ADA"/>
    <property type="match status" value="1"/>
</dbReference>
<dbReference type="PANTHER" id="PTHR10815">
    <property type="entry name" value="METHYLATED-DNA--PROTEIN-CYSTEINE METHYLTRANSFERASE"/>
    <property type="match status" value="1"/>
</dbReference>
<proteinExistence type="inferred from homology"/>
<dbReference type="Gene3D" id="1.10.10.10">
    <property type="entry name" value="Winged helix-like DNA-binding domain superfamily/Winged helix DNA-binding domain"/>
    <property type="match status" value="1"/>
</dbReference>
<dbReference type="SUPFAM" id="SSF53155">
    <property type="entry name" value="Methylated DNA-protein cysteine methyltransferase domain"/>
    <property type="match status" value="1"/>
</dbReference>
<keyword evidence="20" id="KW-1185">Reference proteome</keyword>
<feature type="region of interest" description="Disordered" evidence="17">
    <location>
        <begin position="1"/>
        <end position="24"/>
    </location>
</feature>
<keyword evidence="3 19" id="KW-0808">Transferase</keyword>
<dbReference type="STRING" id="375574.GCA_001418035_02432"/>
<dbReference type="InterPro" id="IPR036631">
    <property type="entry name" value="MGMT_N_sf"/>
</dbReference>
<feature type="binding site" evidence="16">
    <location>
        <position position="95"/>
    </location>
    <ligand>
        <name>Zn(2+)</name>
        <dbReference type="ChEBI" id="CHEBI:29105"/>
    </ligand>
</feature>
<keyword evidence="4 16" id="KW-0479">Metal-binding</keyword>
<protein>
    <recommendedName>
        <fullName evidence="14">Regulatory protein of adaptive response</fullName>
    </recommendedName>
</protein>
<evidence type="ECO:0000256" key="16">
    <source>
        <dbReference type="PIRSR" id="PIRSR000409-3"/>
    </source>
</evidence>
<dbReference type="FunFam" id="3.40.10.10:FF:000001">
    <property type="entry name" value="DNA-3-methyladenine glycosylase 2"/>
    <property type="match status" value="1"/>
</dbReference>
<name>A0A0K6H5W8_9NEIS</name>
<evidence type="ECO:0000256" key="15">
    <source>
        <dbReference type="PIRSR" id="PIRSR000409-1"/>
    </source>
</evidence>
<dbReference type="NCBIfam" id="NF011964">
    <property type="entry name" value="PRK15435.1"/>
    <property type="match status" value="1"/>
</dbReference>
<dbReference type="NCBIfam" id="TIGR00589">
    <property type="entry name" value="ogt"/>
    <property type="match status" value="1"/>
</dbReference>
<dbReference type="PROSITE" id="PS00374">
    <property type="entry name" value="MGMT"/>
    <property type="match status" value="1"/>
</dbReference>
<dbReference type="SUPFAM" id="SSF46767">
    <property type="entry name" value="Methylated DNA-protein cysteine methyltransferase, C-terminal domain"/>
    <property type="match status" value="1"/>
</dbReference>
<dbReference type="RefSeq" id="WP_082446450.1">
    <property type="nucleotide sequence ID" value="NZ_CYHA01000008.1"/>
</dbReference>
<evidence type="ECO:0000256" key="8">
    <source>
        <dbReference type="ARBA" id="ARBA00023125"/>
    </source>
</evidence>
<feature type="domain" description="HTH araC/xylS-type" evidence="18">
    <location>
        <begin position="126"/>
        <end position="208"/>
    </location>
</feature>
<dbReference type="GO" id="GO:0032259">
    <property type="term" value="P:methylation"/>
    <property type="evidence" value="ECO:0007669"/>
    <property type="project" value="UniProtKB-KW"/>
</dbReference>
<dbReference type="GO" id="GO:0003700">
    <property type="term" value="F:DNA-binding transcription factor activity"/>
    <property type="evidence" value="ECO:0007669"/>
    <property type="project" value="InterPro"/>
</dbReference>
<dbReference type="PROSITE" id="PS01124">
    <property type="entry name" value="HTH_ARAC_FAMILY_2"/>
    <property type="match status" value="1"/>
</dbReference>
<feature type="active site" description="Nucleophile; methyl group acceptor from either O6-methylguanine or O4-methylthymine" evidence="15">
    <location>
        <position position="346"/>
    </location>
</feature>
<evidence type="ECO:0000256" key="10">
    <source>
        <dbReference type="ARBA" id="ARBA00023163"/>
    </source>
</evidence>
<comment type="catalytic activity">
    <reaction evidence="1">
        <text>a 4-O-methyl-thymidine in DNA + L-cysteinyl-[protein] = a thymidine in DNA + S-methyl-L-cysteinyl-[protein]</text>
        <dbReference type="Rhea" id="RHEA:53428"/>
        <dbReference type="Rhea" id="RHEA-COMP:10131"/>
        <dbReference type="Rhea" id="RHEA-COMP:10132"/>
        <dbReference type="Rhea" id="RHEA-COMP:13555"/>
        <dbReference type="Rhea" id="RHEA-COMP:13556"/>
        <dbReference type="ChEBI" id="CHEBI:29950"/>
        <dbReference type="ChEBI" id="CHEBI:82612"/>
        <dbReference type="ChEBI" id="CHEBI:137386"/>
        <dbReference type="ChEBI" id="CHEBI:137387"/>
        <dbReference type="EC" id="2.1.1.63"/>
    </reaction>
</comment>
<reference evidence="20" key="1">
    <citation type="submission" date="2015-08" db="EMBL/GenBank/DDBJ databases">
        <authorList>
            <person name="Varghese N."/>
        </authorList>
    </citation>
    <scope>NUCLEOTIDE SEQUENCE [LARGE SCALE GENOMIC DNA]</scope>
    <source>
        <strain evidence="20">DSM 17901</strain>
    </source>
</reference>
<feature type="compositionally biased region" description="Polar residues" evidence="17">
    <location>
        <begin position="378"/>
        <end position="388"/>
    </location>
</feature>
<dbReference type="Proteomes" id="UP000243535">
    <property type="component" value="Unassembled WGS sequence"/>
</dbReference>
<keyword evidence="2 19" id="KW-0489">Methyltransferase</keyword>
<dbReference type="SUPFAM" id="SSF46689">
    <property type="entry name" value="Homeodomain-like"/>
    <property type="match status" value="1"/>
</dbReference>
<dbReference type="GO" id="GO:0003908">
    <property type="term" value="F:methylated-DNA-[protein]-cysteine S-methyltransferase activity"/>
    <property type="evidence" value="ECO:0007669"/>
    <property type="project" value="UniProtKB-EC"/>
</dbReference>
<evidence type="ECO:0000256" key="13">
    <source>
        <dbReference type="ARBA" id="ARBA00060908"/>
    </source>
</evidence>
<dbReference type="Pfam" id="PF12833">
    <property type="entry name" value="HTH_18"/>
    <property type="match status" value="1"/>
</dbReference>
<evidence type="ECO:0000256" key="6">
    <source>
        <dbReference type="ARBA" id="ARBA00022833"/>
    </source>
</evidence>
<dbReference type="Pfam" id="PF01035">
    <property type="entry name" value="DNA_binding_1"/>
    <property type="match status" value="1"/>
</dbReference>